<dbReference type="Proteomes" id="UP000015530">
    <property type="component" value="Unassembled WGS sequence"/>
</dbReference>
<feature type="region of interest" description="Disordered" evidence="1">
    <location>
        <begin position="1"/>
        <end position="32"/>
    </location>
</feature>
<protein>
    <submittedName>
        <fullName evidence="2">Uncharacterized protein</fullName>
    </submittedName>
</protein>
<proteinExistence type="predicted"/>
<name>T0LFW6_COLGC</name>
<dbReference type="AlphaFoldDB" id="T0LFW6"/>
<reference evidence="3" key="1">
    <citation type="journal article" date="2013" name="Mol. Plant Microbe Interact.">
        <title>Global aspects of pacC regulation of pathogenicity genes in Colletotrichum gloeosporioides as revealed by transcriptome analysis.</title>
        <authorList>
            <person name="Alkan N."/>
            <person name="Meng X."/>
            <person name="Friedlander G."/>
            <person name="Reuveni E."/>
            <person name="Sukno S."/>
            <person name="Sherman A."/>
            <person name="Thon M."/>
            <person name="Fluhr R."/>
            <person name="Prusky D."/>
        </authorList>
    </citation>
    <scope>NUCLEOTIDE SEQUENCE [LARGE SCALE GENOMIC DNA]</scope>
    <source>
        <strain evidence="3">Cg-14</strain>
    </source>
</reference>
<organism evidence="2 3">
    <name type="scientific">Colletotrichum gloeosporioides (strain Cg-14)</name>
    <name type="common">Anthracnose fungus</name>
    <name type="synonym">Glomerella cingulata</name>
    <dbReference type="NCBI Taxonomy" id="1237896"/>
    <lineage>
        <taxon>Eukaryota</taxon>
        <taxon>Fungi</taxon>
        <taxon>Dikarya</taxon>
        <taxon>Ascomycota</taxon>
        <taxon>Pezizomycotina</taxon>
        <taxon>Sordariomycetes</taxon>
        <taxon>Hypocreomycetidae</taxon>
        <taxon>Glomerellales</taxon>
        <taxon>Glomerellaceae</taxon>
        <taxon>Colletotrichum</taxon>
        <taxon>Colletotrichum gloeosporioides species complex</taxon>
    </lineage>
</organism>
<dbReference type="HOGENOM" id="CLU_3392252_0_0_1"/>
<feature type="compositionally biased region" description="Basic and acidic residues" evidence="1">
    <location>
        <begin position="17"/>
        <end position="26"/>
    </location>
</feature>
<evidence type="ECO:0000313" key="2">
    <source>
        <dbReference type="EMBL" id="EQB50461.1"/>
    </source>
</evidence>
<accession>T0LFW6</accession>
<comment type="caution">
    <text evidence="2">The sequence shown here is derived from an EMBL/GenBank/DDBJ whole genome shotgun (WGS) entry which is preliminary data.</text>
</comment>
<sequence>MSRNAAPDNSVDTGYPEPDKDVEKSDTLFTKI</sequence>
<gene>
    <name evidence="2" type="ORF">CGLO_10101</name>
</gene>
<evidence type="ECO:0000256" key="1">
    <source>
        <dbReference type="SAM" id="MobiDB-lite"/>
    </source>
</evidence>
<evidence type="ECO:0000313" key="3">
    <source>
        <dbReference type="Proteomes" id="UP000015530"/>
    </source>
</evidence>
<dbReference type="EMBL" id="AMYD01002041">
    <property type="protein sequence ID" value="EQB50461.1"/>
    <property type="molecule type" value="Genomic_DNA"/>
</dbReference>